<evidence type="ECO:0000313" key="2">
    <source>
        <dbReference type="EMBL" id="QJS08248.1"/>
    </source>
</evidence>
<gene>
    <name evidence="2" type="ORF">HKX69_00745</name>
</gene>
<feature type="domain" description="Muconolactone isomerase" evidence="1">
    <location>
        <begin position="3"/>
        <end position="92"/>
    </location>
</feature>
<dbReference type="SUPFAM" id="SSF54909">
    <property type="entry name" value="Dimeric alpha+beta barrel"/>
    <property type="match status" value="1"/>
</dbReference>
<keyword evidence="3" id="KW-1185">Reference proteome</keyword>
<dbReference type="InterPro" id="IPR011008">
    <property type="entry name" value="Dimeric_a/b-barrel"/>
</dbReference>
<dbReference type="EMBL" id="CP053189">
    <property type="protein sequence ID" value="QJS08248.1"/>
    <property type="molecule type" value="Genomic_DNA"/>
</dbReference>
<name>A0A6M4PB13_9ACTN</name>
<evidence type="ECO:0000259" key="1">
    <source>
        <dbReference type="Pfam" id="PF02426"/>
    </source>
</evidence>
<sequence length="101" mass="11267">MKEFLVVLTTTVPEGTEPAEVDRRRAAESVRARELAATGHLFRLWRPVGELRSIGVWRADDEADLRENVLGTLPLWPWMTAEITALQPHPNDPGPAGGEDR</sequence>
<dbReference type="AlphaFoldDB" id="A0A6M4PB13"/>
<accession>A0A6M4PB13</accession>
<dbReference type="KEGG" id="sarg:HKX69_00745"/>
<dbReference type="RefSeq" id="WP_171150142.1">
    <property type="nucleotide sequence ID" value="NZ_CP053189.1"/>
</dbReference>
<evidence type="ECO:0000313" key="3">
    <source>
        <dbReference type="Proteomes" id="UP000502641"/>
    </source>
</evidence>
<protein>
    <submittedName>
        <fullName evidence="2">Muconolactone delta-isomerase</fullName>
    </submittedName>
</protein>
<proteinExistence type="predicted"/>
<organism evidence="2 3">
    <name type="scientific">Streptomyces argyrophylli</name>
    <dbReference type="NCBI Taxonomy" id="2726118"/>
    <lineage>
        <taxon>Bacteria</taxon>
        <taxon>Bacillati</taxon>
        <taxon>Actinomycetota</taxon>
        <taxon>Actinomycetes</taxon>
        <taxon>Kitasatosporales</taxon>
        <taxon>Streptomycetaceae</taxon>
        <taxon>Streptomyces</taxon>
    </lineage>
</organism>
<reference evidence="2 3" key="1">
    <citation type="submission" date="2020-05" db="EMBL/GenBank/DDBJ databases">
        <authorList>
            <person name="Li K."/>
        </authorList>
    </citation>
    <scope>NUCLEOTIDE SEQUENCE [LARGE SCALE GENOMIC DNA]</scope>
    <source>
        <strain evidence="3">jing01</strain>
    </source>
</reference>
<dbReference type="Gene3D" id="3.30.70.1060">
    <property type="entry name" value="Dimeric alpha+beta barrel"/>
    <property type="match status" value="1"/>
</dbReference>
<dbReference type="InterPro" id="IPR026029">
    <property type="entry name" value="MLI_dom"/>
</dbReference>
<dbReference type="Pfam" id="PF02426">
    <property type="entry name" value="MIase"/>
    <property type="match status" value="1"/>
</dbReference>
<dbReference type="Proteomes" id="UP000502641">
    <property type="component" value="Chromosome"/>
</dbReference>